<keyword evidence="3" id="KW-0378">Hydrolase</keyword>
<gene>
    <name evidence="3" type="ORF">AB5J52_49795</name>
</gene>
<feature type="domain" description="SGNH" evidence="2">
    <location>
        <begin position="73"/>
        <end position="262"/>
    </location>
</feature>
<evidence type="ECO:0000313" key="3">
    <source>
        <dbReference type="EMBL" id="XDQ50178.1"/>
    </source>
</evidence>
<dbReference type="PROSITE" id="PS51257">
    <property type="entry name" value="PROKAR_LIPOPROTEIN"/>
    <property type="match status" value="1"/>
</dbReference>
<dbReference type="EMBL" id="CP163442">
    <property type="protein sequence ID" value="XDQ50178.1"/>
    <property type="molecule type" value="Genomic_DNA"/>
</dbReference>
<protein>
    <submittedName>
        <fullName evidence="3">SGNH hydrolase domain-containing protein</fullName>
    </submittedName>
</protein>
<evidence type="ECO:0000256" key="1">
    <source>
        <dbReference type="SAM" id="MobiDB-lite"/>
    </source>
</evidence>
<keyword evidence="3" id="KW-0614">Plasmid</keyword>
<dbReference type="Pfam" id="PF19040">
    <property type="entry name" value="SGNH"/>
    <property type="match status" value="1"/>
</dbReference>
<dbReference type="RefSeq" id="WP_369228697.1">
    <property type="nucleotide sequence ID" value="NZ_CP163442.1"/>
</dbReference>
<feature type="region of interest" description="Disordered" evidence="1">
    <location>
        <begin position="49"/>
        <end position="68"/>
    </location>
</feature>
<name>A0AB39R6K6_9ACTN</name>
<dbReference type="GO" id="GO:0016787">
    <property type="term" value="F:hydrolase activity"/>
    <property type="evidence" value="ECO:0007669"/>
    <property type="project" value="UniProtKB-KW"/>
</dbReference>
<dbReference type="InterPro" id="IPR036514">
    <property type="entry name" value="SGNH_hydro_sf"/>
</dbReference>
<evidence type="ECO:0000259" key="2">
    <source>
        <dbReference type="Pfam" id="PF19040"/>
    </source>
</evidence>
<proteinExistence type="predicted"/>
<organism evidence="3">
    <name type="scientific">Streptomyces sp. R39</name>
    <dbReference type="NCBI Taxonomy" id="3238631"/>
    <lineage>
        <taxon>Bacteria</taxon>
        <taxon>Bacillati</taxon>
        <taxon>Actinomycetota</taxon>
        <taxon>Actinomycetes</taxon>
        <taxon>Kitasatosporales</taxon>
        <taxon>Streptomycetaceae</taxon>
        <taxon>Streptomyces</taxon>
    </lineage>
</organism>
<geneLocation type="plasmid" evidence="3">
    <name>unnamed1</name>
</geneLocation>
<accession>A0AB39R6K6</accession>
<reference evidence="3" key="1">
    <citation type="submission" date="2024-07" db="EMBL/GenBank/DDBJ databases">
        <authorList>
            <person name="Yu S.T."/>
        </authorList>
    </citation>
    <scope>NUCLEOTIDE SEQUENCE</scope>
    <source>
        <strain evidence="3">R39</strain>
        <plasmid evidence="3">unnamed1</plasmid>
    </source>
</reference>
<dbReference type="InterPro" id="IPR043968">
    <property type="entry name" value="SGNH"/>
</dbReference>
<sequence length="288" mass="30888">MFTRSSRRWAGVTVPALLLAVAGCGVWGNDSAQGTPAAAPLPSLPVPASASAGGSLGSAPPPVGEAQLSPTVQGKKVLVVGDSWAEYLGEGMAKVASDGNVIVNAGLGGCGIMMPDTVQGGKKTGEACLKWPKEWPRYMKQYKPDAVLLRTANWDMTPQSFGRSGVELTIEDVPFRQRFFKNMERAIDILSENGTPVYLTNAKIEDSWKNLSLKMNDAVQELADKYKDKGVRLLDLRAQLCNDNGCPPVLDGHKLYDATGHPAPWSRDRLAVWMLNTMFAGSPASARS</sequence>
<dbReference type="Gene3D" id="3.40.50.1110">
    <property type="entry name" value="SGNH hydrolase"/>
    <property type="match status" value="1"/>
</dbReference>
<dbReference type="SUPFAM" id="SSF52266">
    <property type="entry name" value="SGNH hydrolase"/>
    <property type="match status" value="1"/>
</dbReference>
<dbReference type="AlphaFoldDB" id="A0AB39R6K6"/>